<feature type="domain" description="Integrator complex subunit 14 C-terminal" evidence="4">
    <location>
        <begin position="377"/>
        <end position="437"/>
    </location>
</feature>
<comment type="subcellular location">
    <subcellularLocation>
        <location evidence="1">Nucleus</location>
    </subcellularLocation>
</comment>
<evidence type="ECO:0000259" key="4">
    <source>
        <dbReference type="Pfam" id="PF20504"/>
    </source>
</evidence>
<dbReference type="CDD" id="cd00198">
    <property type="entry name" value="vWFA"/>
    <property type="match status" value="1"/>
</dbReference>
<evidence type="ECO:0000313" key="5">
    <source>
        <dbReference type="EMBL" id="KRX48967.1"/>
    </source>
</evidence>
<keyword evidence="2" id="KW-0539">Nucleus</keyword>
<accession>A0A0V0UDX8</accession>
<dbReference type="InterPro" id="IPR036465">
    <property type="entry name" value="vWFA_dom_sf"/>
</dbReference>
<dbReference type="OrthoDB" id="2374335at2759"/>
<reference evidence="5 6" key="1">
    <citation type="submission" date="2015-01" db="EMBL/GenBank/DDBJ databases">
        <title>Evolution of Trichinella species and genotypes.</title>
        <authorList>
            <person name="Korhonen P.K."/>
            <person name="Edoardo P."/>
            <person name="Giuseppe L.R."/>
            <person name="Gasser R.B."/>
        </authorList>
    </citation>
    <scope>NUCLEOTIDE SEQUENCE [LARGE SCALE GENOMIC DNA]</scope>
    <source>
        <strain evidence="5">ISS417</strain>
    </source>
</reference>
<dbReference type="InterPro" id="IPR046471">
    <property type="entry name" value="IntS14_C"/>
</dbReference>
<evidence type="ECO:0000256" key="1">
    <source>
        <dbReference type="ARBA" id="ARBA00004123"/>
    </source>
</evidence>
<dbReference type="InterPro" id="IPR045814">
    <property type="entry name" value="IntS14_b-barrel"/>
</dbReference>
<dbReference type="GO" id="GO:0034472">
    <property type="term" value="P:snRNA 3'-end processing"/>
    <property type="evidence" value="ECO:0007669"/>
    <property type="project" value="TreeGrafter"/>
</dbReference>
<feature type="non-terminal residue" evidence="5">
    <location>
        <position position="482"/>
    </location>
</feature>
<sequence>LLLKFAFKKEKMPSIILVDISKKLEAISEARNLTHRQILLHEARNFLKAMHDIDNKEEIALVTFGKRVTILSDFSTDFEAMISKLPNDEEIVGENGNFFSAVYQAISMFISCWTSDTYGKIFLFTANPWFGGETYFRKQSYPKFITSLFDKVNIKLCIFCYSDFDDYIFECFYDEFVSAFQINGVVHHISLAESEIGVGILKKLVEIEFRPFCAIMTCGTINCNVLLIPPPQPLVITSEFGLKNTYKFDSHLTIIGFAGDDDFAMVPTINSYLLLAASPNECSESIPHFCVLLHAALANRKNFAICRVSEEWYGMICCVGNDRTQLCLRCFQPGKNPFPWIGSFDELIPSGMSENTENIRRNLKTSKPSYASRSYTCWIDSNLMKNDVLKLLKLERKLPDKEVAFYQDLNRFCQHALAIGCAQFFQFLANTFEKHANSVEMSDIQREHFNHYMAYLKLTKSFERSPLIPPFGSIQQANEAEG</sequence>
<evidence type="ECO:0000259" key="3">
    <source>
        <dbReference type="Pfam" id="PF19435"/>
    </source>
</evidence>
<dbReference type="GO" id="GO:0032039">
    <property type="term" value="C:integrator complex"/>
    <property type="evidence" value="ECO:0007669"/>
    <property type="project" value="InterPro"/>
</dbReference>
<dbReference type="AlphaFoldDB" id="A0A0V0UDX8"/>
<organism evidence="5 6">
    <name type="scientific">Trichinella murrelli</name>
    <dbReference type="NCBI Taxonomy" id="144512"/>
    <lineage>
        <taxon>Eukaryota</taxon>
        <taxon>Metazoa</taxon>
        <taxon>Ecdysozoa</taxon>
        <taxon>Nematoda</taxon>
        <taxon>Enoplea</taxon>
        <taxon>Dorylaimia</taxon>
        <taxon>Trichinellida</taxon>
        <taxon>Trichinellidae</taxon>
        <taxon>Trichinella</taxon>
    </lineage>
</organism>
<keyword evidence="6" id="KW-1185">Reference proteome</keyword>
<dbReference type="EMBL" id="JYDJ01000022">
    <property type="protein sequence ID" value="KRX48967.1"/>
    <property type="molecule type" value="Genomic_DNA"/>
</dbReference>
<feature type="domain" description="Integrator complex subunit 14 beta-barrel" evidence="3">
    <location>
        <begin position="284"/>
        <end position="334"/>
    </location>
</feature>
<dbReference type="PANTHER" id="PTHR13532:SF3">
    <property type="entry name" value="INTEGRATOR COMPLEX SUBUNIT 14"/>
    <property type="match status" value="1"/>
</dbReference>
<dbReference type="SUPFAM" id="SSF53300">
    <property type="entry name" value="vWA-like"/>
    <property type="match status" value="1"/>
</dbReference>
<feature type="non-terminal residue" evidence="5">
    <location>
        <position position="1"/>
    </location>
</feature>
<feature type="domain" description="Integrator complex subunit 14 beta-barrel" evidence="3">
    <location>
        <begin position="209"/>
        <end position="281"/>
    </location>
</feature>
<dbReference type="Pfam" id="PF20504">
    <property type="entry name" value="IntS14_C"/>
    <property type="match status" value="1"/>
</dbReference>
<comment type="caution">
    <text evidence="5">The sequence shown here is derived from an EMBL/GenBank/DDBJ whole genome shotgun (WGS) entry which is preliminary data.</text>
</comment>
<dbReference type="PANTHER" id="PTHR13532">
    <property type="match status" value="1"/>
</dbReference>
<proteinExistence type="predicted"/>
<evidence type="ECO:0000256" key="2">
    <source>
        <dbReference type="ARBA" id="ARBA00023242"/>
    </source>
</evidence>
<gene>
    <name evidence="5" type="primary">VWA9</name>
    <name evidence="5" type="ORF">T05_951</name>
</gene>
<dbReference type="Proteomes" id="UP000055048">
    <property type="component" value="Unassembled WGS sequence"/>
</dbReference>
<name>A0A0V0UDX8_9BILA</name>
<evidence type="ECO:0000313" key="6">
    <source>
        <dbReference type="Proteomes" id="UP000055048"/>
    </source>
</evidence>
<dbReference type="STRING" id="144512.A0A0V0UDX8"/>
<protein>
    <submittedName>
        <fullName evidence="5">von Willebrand factor A domain-containing protein 9</fullName>
    </submittedName>
</protein>
<dbReference type="Pfam" id="PF19435">
    <property type="entry name" value="IntS14_b-barrel"/>
    <property type="match status" value="2"/>
</dbReference>
<dbReference type="InterPro" id="IPR039841">
    <property type="entry name" value="INTS14"/>
</dbReference>